<dbReference type="InterPro" id="IPR006157">
    <property type="entry name" value="FolB_dom"/>
</dbReference>
<name>A0A8H3FBX4_9LECA</name>
<evidence type="ECO:0000313" key="9">
    <source>
        <dbReference type="EMBL" id="CAF9921739.1"/>
    </source>
</evidence>
<dbReference type="Pfam" id="PF02152">
    <property type="entry name" value="FolB"/>
    <property type="match status" value="2"/>
</dbReference>
<evidence type="ECO:0000259" key="8">
    <source>
        <dbReference type="SMART" id="SM00905"/>
    </source>
</evidence>
<dbReference type="GO" id="GO:0046656">
    <property type="term" value="P:folic acid biosynthetic process"/>
    <property type="evidence" value="ECO:0007669"/>
    <property type="project" value="UniProtKB-KW"/>
</dbReference>
<comment type="caution">
    <text evidence="9">The sequence shown here is derived from an EMBL/GenBank/DDBJ whole genome shotgun (WGS) entry which is preliminary data.</text>
</comment>
<evidence type="ECO:0000256" key="4">
    <source>
        <dbReference type="ARBA" id="ARBA00013043"/>
    </source>
</evidence>
<keyword evidence="6" id="KW-0456">Lyase</keyword>
<keyword evidence="10" id="KW-1185">Reference proteome</keyword>
<dbReference type="PANTHER" id="PTHR42844:SF1">
    <property type="entry name" value="DIHYDRONEOPTERIN ALDOLASE 1-RELATED"/>
    <property type="match status" value="1"/>
</dbReference>
<sequence length="263" mass="29005">MDRSVTPFAGRAVIDNVFVENLYFSAVVGPDAWGRNDKHQQVLVSVYWYNDISGEDNINSTLSYSKMSKDIIEAIEGHKKGFPSVQAVMDLILFVAVDKNWGGTALELEIHLPKALLQAEGGLRYRRGYVPHGQATDRMPFPRSKLYPNTVIGDIHAACIIGINPHERETKQQIKVQLAIEEDLEAGSPMGIKSHWQGLTKNALEIVEASAFQTVEALAANLGDSLLHNWPAKTITVSVTKPFAQAFVGGSGAQVTRYKEMTR</sequence>
<dbReference type="EMBL" id="CAJPDQ010000017">
    <property type="protein sequence ID" value="CAF9921739.1"/>
    <property type="molecule type" value="Genomic_DNA"/>
</dbReference>
<evidence type="ECO:0000256" key="3">
    <source>
        <dbReference type="ARBA" id="ARBA00005708"/>
    </source>
</evidence>
<dbReference type="Gene3D" id="3.30.1130.10">
    <property type="match status" value="2"/>
</dbReference>
<dbReference type="Proteomes" id="UP000664169">
    <property type="component" value="Unassembled WGS sequence"/>
</dbReference>
<evidence type="ECO:0000256" key="1">
    <source>
        <dbReference type="ARBA" id="ARBA00001353"/>
    </source>
</evidence>
<dbReference type="InterPro" id="IPR006156">
    <property type="entry name" value="Dihydroneopterin_aldolase"/>
</dbReference>
<dbReference type="PANTHER" id="PTHR42844">
    <property type="entry name" value="DIHYDRONEOPTERIN ALDOLASE 1-RELATED"/>
    <property type="match status" value="1"/>
</dbReference>
<evidence type="ECO:0000256" key="5">
    <source>
        <dbReference type="ARBA" id="ARBA00022909"/>
    </source>
</evidence>
<dbReference type="OrthoDB" id="5425486at2759"/>
<organism evidence="9 10">
    <name type="scientific">Gomphillus americanus</name>
    <dbReference type="NCBI Taxonomy" id="1940652"/>
    <lineage>
        <taxon>Eukaryota</taxon>
        <taxon>Fungi</taxon>
        <taxon>Dikarya</taxon>
        <taxon>Ascomycota</taxon>
        <taxon>Pezizomycotina</taxon>
        <taxon>Lecanoromycetes</taxon>
        <taxon>OSLEUM clade</taxon>
        <taxon>Ostropomycetidae</taxon>
        <taxon>Ostropales</taxon>
        <taxon>Graphidaceae</taxon>
        <taxon>Gomphilloideae</taxon>
        <taxon>Gomphillus</taxon>
    </lineage>
</organism>
<protein>
    <recommendedName>
        <fullName evidence="4">dihydroneopterin aldolase</fullName>
        <ecNumber evidence="4">4.1.2.25</ecNumber>
    </recommendedName>
    <alternativeName>
        <fullName evidence="7">7,8-dihydroneopterin aldolase</fullName>
    </alternativeName>
</protein>
<feature type="domain" description="Dihydroneopterin aldolase/epimerase" evidence="8">
    <location>
        <begin position="150"/>
        <end position="257"/>
    </location>
</feature>
<feature type="domain" description="Dihydroneopterin aldolase/epimerase" evidence="8">
    <location>
        <begin position="17"/>
        <end position="127"/>
    </location>
</feature>
<dbReference type="AlphaFoldDB" id="A0A8H3FBX4"/>
<comment type="catalytic activity">
    <reaction evidence="1">
        <text>7,8-dihydroneopterin = 6-hydroxymethyl-7,8-dihydropterin + glycolaldehyde</text>
        <dbReference type="Rhea" id="RHEA:10540"/>
        <dbReference type="ChEBI" id="CHEBI:17001"/>
        <dbReference type="ChEBI" id="CHEBI:17071"/>
        <dbReference type="ChEBI" id="CHEBI:44841"/>
        <dbReference type="EC" id="4.1.2.25"/>
    </reaction>
</comment>
<dbReference type="InterPro" id="IPR043133">
    <property type="entry name" value="GTP-CH-I_C/QueF"/>
</dbReference>
<proteinExistence type="inferred from homology"/>
<accession>A0A8H3FBX4</accession>
<comment type="pathway">
    <text evidence="2">Cofactor biosynthesis; tetrahydrofolate biosynthesis; 2-amino-4-hydroxy-6-hydroxymethyl-7,8-dihydropteridine diphosphate from 7,8-dihydroneopterin triphosphate: step 3/4.</text>
</comment>
<evidence type="ECO:0000256" key="2">
    <source>
        <dbReference type="ARBA" id="ARBA00005013"/>
    </source>
</evidence>
<dbReference type="GO" id="GO:0005737">
    <property type="term" value="C:cytoplasm"/>
    <property type="evidence" value="ECO:0007669"/>
    <property type="project" value="TreeGrafter"/>
</dbReference>
<dbReference type="GO" id="GO:0004150">
    <property type="term" value="F:dihydroneopterin aldolase activity"/>
    <property type="evidence" value="ECO:0007669"/>
    <property type="project" value="UniProtKB-EC"/>
</dbReference>
<dbReference type="EC" id="4.1.2.25" evidence="4"/>
<evidence type="ECO:0000313" key="10">
    <source>
        <dbReference type="Proteomes" id="UP000664169"/>
    </source>
</evidence>
<reference evidence="9" key="1">
    <citation type="submission" date="2021-03" db="EMBL/GenBank/DDBJ databases">
        <authorList>
            <person name="Tagirdzhanova G."/>
        </authorList>
    </citation>
    <scope>NUCLEOTIDE SEQUENCE</scope>
</reference>
<gene>
    <name evidence="9" type="ORF">GOMPHAMPRED_002378</name>
</gene>
<evidence type="ECO:0000256" key="7">
    <source>
        <dbReference type="ARBA" id="ARBA00032903"/>
    </source>
</evidence>
<dbReference type="SMART" id="SM00905">
    <property type="entry name" value="FolB"/>
    <property type="match status" value="2"/>
</dbReference>
<keyword evidence="5" id="KW-0289">Folate biosynthesis</keyword>
<comment type="similarity">
    <text evidence="3">Belongs to the DHNA family.</text>
</comment>
<evidence type="ECO:0000256" key="6">
    <source>
        <dbReference type="ARBA" id="ARBA00023239"/>
    </source>
</evidence>
<dbReference type="SUPFAM" id="SSF55620">
    <property type="entry name" value="Tetrahydrobiopterin biosynthesis enzymes-like"/>
    <property type="match status" value="2"/>
</dbReference>